<dbReference type="RefSeq" id="WP_146350596.1">
    <property type="nucleotide sequence ID" value="NZ_VOBR01000005.1"/>
</dbReference>
<sequence>MDAVARVAELIRQRNLIDAELAACIGRPALVGHLGEWIASQVFGVELEHHATAKGIDGRFADGRTVNVKWYLEREGLIDLCPVDGPDLYLVMTGPKAPPVSSRGSTRPMTVNAVYLFDGATLVSDLLSRGRKIGVASSVRTALWDEAEIYPCRSNRFVLTSEQLEWLALLGHGA</sequence>
<keyword evidence="3" id="KW-1185">Reference proteome</keyword>
<dbReference type="AlphaFoldDB" id="A0A563EXT4"/>
<feature type="domain" description="DUF6998" evidence="1">
    <location>
        <begin position="30"/>
        <end position="92"/>
    </location>
</feature>
<evidence type="ECO:0000313" key="2">
    <source>
        <dbReference type="EMBL" id="TWP52540.1"/>
    </source>
</evidence>
<dbReference type="OrthoDB" id="2989189at2"/>
<evidence type="ECO:0000313" key="3">
    <source>
        <dbReference type="Proteomes" id="UP000316639"/>
    </source>
</evidence>
<organism evidence="2 3">
    <name type="scientific">Lentzea tibetensis</name>
    <dbReference type="NCBI Taxonomy" id="2591470"/>
    <lineage>
        <taxon>Bacteria</taxon>
        <taxon>Bacillati</taxon>
        <taxon>Actinomycetota</taxon>
        <taxon>Actinomycetes</taxon>
        <taxon>Pseudonocardiales</taxon>
        <taxon>Pseudonocardiaceae</taxon>
        <taxon>Lentzea</taxon>
    </lineage>
</organism>
<gene>
    <name evidence="2" type="ORF">FKR81_09460</name>
</gene>
<proteinExistence type="predicted"/>
<name>A0A563EXT4_9PSEU</name>
<comment type="caution">
    <text evidence="2">The sequence shown here is derived from an EMBL/GenBank/DDBJ whole genome shotgun (WGS) entry which is preliminary data.</text>
</comment>
<evidence type="ECO:0000259" key="1">
    <source>
        <dbReference type="Pfam" id="PF22522"/>
    </source>
</evidence>
<dbReference type="InterPro" id="IPR054267">
    <property type="entry name" value="DUF6998"/>
</dbReference>
<accession>A0A563EXT4</accession>
<dbReference type="EMBL" id="VOBR01000005">
    <property type="protein sequence ID" value="TWP52540.1"/>
    <property type="molecule type" value="Genomic_DNA"/>
</dbReference>
<dbReference type="Pfam" id="PF22522">
    <property type="entry name" value="DUF6998"/>
    <property type="match status" value="1"/>
</dbReference>
<protein>
    <recommendedName>
        <fullName evidence="1">DUF6998 domain-containing protein</fullName>
    </recommendedName>
</protein>
<reference evidence="2 3" key="1">
    <citation type="submission" date="2019-07" db="EMBL/GenBank/DDBJ databases">
        <title>Lentzea xizangensis sp. nov., isolated from Qinghai-Tibetan Plateau Soils.</title>
        <authorList>
            <person name="Huang J."/>
        </authorList>
    </citation>
    <scope>NUCLEOTIDE SEQUENCE [LARGE SCALE GENOMIC DNA]</scope>
    <source>
        <strain evidence="2 3">FXJ1.1311</strain>
    </source>
</reference>
<dbReference type="Proteomes" id="UP000316639">
    <property type="component" value="Unassembled WGS sequence"/>
</dbReference>